<reference evidence="11" key="1">
    <citation type="submission" date="2016-06" db="EMBL/GenBank/DDBJ databases">
        <title>Parallel loss of symbiosis genes in relatives of nitrogen-fixing non-legume Parasponia.</title>
        <authorList>
            <person name="Van Velzen R."/>
            <person name="Holmer R."/>
            <person name="Bu F."/>
            <person name="Rutten L."/>
            <person name="Van Zeijl A."/>
            <person name="Liu W."/>
            <person name="Santuari L."/>
            <person name="Cao Q."/>
            <person name="Sharma T."/>
            <person name="Shen D."/>
            <person name="Roswanjaya Y."/>
            <person name="Wardhani T."/>
            <person name="Kalhor M.S."/>
            <person name="Jansen J."/>
            <person name="Van den Hoogen J."/>
            <person name="Gungor B."/>
            <person name="Hartog M."/>
            <person name="Hontelez J."/>
            <person name="Verver J."/>
            <person name="Yang W.-C."/>
            <person name="Schijlen E."/>
            <person name="Repin R."/>
            <person name="Schilthuizen M."/>
            <person name="Schranz E."/>
            <person name="Heidstra R."/>
            <person name="Miyata K."/>
            <person name="Fedorova E."/>
            <person name="Kohlen W."/>
            <person name="Bisseling T."/>
            <person name="Smit S."/>
            <person name="Geurts R."/>
        </authorList>
    </citation>
    <scope>NUCLEOTIDE SEQUENCE [LARGE SCALE GENOMIC DNA]</scope>
    <source>
        <strain evidence="11">cv. RG33-2</strain>
    </source>
</reference>
<keyword evidence="2" id="KW-0433">Leucine-rich repeat</keyword>
<dbReference type="Gene3D" id="3.40.50.10140">
    <property type="entry name" value="Toll/interleukin-1 receptor homology (TIR) domain"/>
    <property type="match status" value="1"/>
</dbReference>
<dbReference type="OrthoDB" id="819151at2759"/>
<dbReference type="InterPro" id="IPR036390">
    <property type="entry name" value="WH_DNA-bd_sf"/>
</dbReference>
<dbReference type="SUPFAM" id="SSF46785">
    <property type="entry name" value="Winged helix' DNA-binding domain"/>
    <property type="match status" value="1"/>
</dbReference>
<comment type="catalytic activity">
    <reaction evidence="7">
        <text>NAD(+) + H2O = ADP-D-ribose + nicotinamide + H(+)</text>
        <dbReference type="Rhea" id="RHEA:16301"/>
        <dbReference type="ChEBI" id="CHEBI:15377"/>
        <dbReference type="ChEBI" id="CHEBI:15378"/>
        <dbReference type="ChEBI" id="CHEBI:17154"/>
        <dbReference type="ChEBI" id="CHEBI:57540"/>
        <dbReference type="ChEBI" id="CHEBI:57967"/>
        <dbReference type="EC" id="3.2.2.6"/>
    </reaction>
    <physiologicalReaction direction="left-to-right" evidence="7">
        <dbReference type="Rhea" id="RHEA:16302"/>
    </physiologicalReaction>
</comment>
<comment type="caution">
    <text evidence="10">The sequence shown here is derived from an EMBL/GenBank/DDBJ whole genome shotgun (WGS) entry which is preliminary data.</text>
</comment>
<evidence type="ECO:0000256" key="7">
    <source>
        <dbReference type="ARBA" id="ARBA00047304"/>
    </source>
</evidence>
<dbReference type="Pfam" id="PF01582">
    <property type="entry name" value="TIR"/>
    <property type="match status" value="1"/>
</dbReference>
<dbReference type="Pfam" id="PF20160">
    <property type="entry name" value="C-JID"/>
    <property type="match status" value="1"/>
</dbReference>
<dbReference type="SUPFAM" id="SSF52200">
    <property type="entry name" value="Toll/Interleukin receptor TIR domain"/>
    <property type="match status" value="1"/>
</dbReference>
<dbReference type="FunFam" id="3.40.50.10140:FF:000007">
    <property type="entry name" value="Disease resistance protein (TIR-NBS-LRR class)"/>
    <property type="match status" value="1"/>
</dbReference>
<gene>
    <name evidence="10" type="primary">TorTNL16</name>
    <name evidence="10" type="ORF">TorRG33x02_335840</name>
</gene>
<dbReference type="InterPro" id="IPR011713">
    <property type="entry name" value="Leu-rich_rpt_3"/>
</dbReference>
<dbReference type="Gene3D" id="3.40.50.300">
    <property type="entry name" value="P-loop containing nucleotide triphosphate hydrolases"/>
    <property type="match status" value="1"/>
</dbReference>
<dbReference type="InParanoid" id="A0A2P5B0W3"/>
<evidence type="ECO:0000256" key="8">
    <source>
        <dbReference type="SAM" id="MobiDB-lite"/>
    </source>
</evidence>
<dbReference type="PROSITE" id="PS50104">
    <property type="entry name" value="TIR"/>
    <property type="match status" value="1"/>
</dbReference>
<keyword evidence="6" id="KW-0520">NAD</keyword>
<dbReference type="InterPro" id="IPR002182">
    <property type="entry name" value="NB-ARC"/>
</dbReference>
<dbReference type="Gene3D" id="1.10.8.430">
    <property type="entry name" value="Helical domain of apoptotic protease-activating factors"/>
    <property type="match status" value="1"/>
</dbReference>
<evidence type="ECO:0000256" key="2">
    <source>
        <dbReference type="ARBA" id="ARBA00022614"/>
    </source>
</evidence>
<keyword evidence="11" id="KW-1185">Reference proteome</keyword>
<dbReference type="GO" id="GO:0007165">
    <property type="term" value="P:signal transduction"/>
    <property type="evidence" value="ECO:0007669"/>
    <property type="project" value="InterPro"/>
</dbReference>
<organism evidence="10 11">
    <name type="scientific">Trema orientale</name>
    <name type="common">Charcoal tree</name>
    <name type="synonym">Celtis orientalis</name>
    <dbReference type="NCBI Taxonomy" id="63057"/>
    <lineage>
        <taxon>Eukaryota</taxon>
        <taxon>Viridiplantae</taxon>
        <taxon>Streptophyta</taxon>
        <taxon>Embryophyta</taxon>
        <taxon>Tracheophyta</taxon>
        <taxon>Spermatophyta</taxon>
        <taxon>Magnoliopsida</taxon>
        <taxon>eudicotyledons</taxon>
        <taxon>Gunneridae</taxon>
        <taxon>Pentapetalae</taxon>
        <taxon>rosids</taxon>
        <taxon>fabids</taxon>
        <taxon>Rosales</taxon>
        <taxon>Cannabaceae</taxon>
        <taxon>Trema</taxon>
    </lineage>
</organism>
<dbReference type="EMBL" id="JXTC01000637">
    <property type="protein sequence ID" value="PON42391.1"/>
    <property type="molecule type" value="Genomic_DNA"/>
</dbReference>
<dbReference type="GO" id="GO:0043531">
    <property type="term" value="F:ADP binding"/>
    <property type="evidence" value="ECO:0007669"/>
    <property type="project" value="InterPro"/>
</dbReference>
<evidence type="ECO:0000256" key="3">
    <source>
        <dbReference type="ARBA" id="ARBA00022737"/>
    </source>
</evidence>
<dbReference type="PRINTS" id="PR00364">
    <property type="entry name" value="DISEASERSIST"/>
</dbReference>
<dbReference type="AlphaFoldDB" id="A0A2P5B0W3"/>
<dbReference type="Pfam" id="PF07725">
    <property type="entry name" value="LRR_3"/>
    <property type="match status" value="1"/>
</dbReference>
<evidence type="ECO:0000259" key="9">
    <source>
        <dbReference type="PROSITE" id="PS50104"/>
    </source>
</evidence>
<dbReference type="Gene3D" id="3.80.10.10">
    <property type="entry name" value="Ribonuclease Inhibitor"/>
    <property type="match status" value="2"/>
</dbReference>
<dbReference type="FunFam" id="1.10.8.430:FF:000002">
    <property type="entry name" value="Disease resistance protein (TIR-NBS-LRR class)"/>
    <property type="match status" value="1"/>
</dbReference>
<dbReference type="PANTHER" id="PTHR11017:SF479">
    <property type="entry name" value="DISEASE RESISTANCE PROTEIN (TIR-NBS-LRR CLASS) FAMILY"/>
    <property type="match status" value="1"/>
</dbReference>
<keyword evidence="4" id="KW-0378">Hydrolase</keyword>
<dbReference type="SMART" id="SM00255">
    <property type="entry name" value="TIR"/>
    <property type="match status" value="1"/>
</dbReference>
<evidence type="ECO:0000256" key="6">
    <source>
        <dbReference type="ARBA" id="ARBA00023027"/>
    </source>
</evidence>
<dbReference type="Proteomes" id="UP000237000">
    <property type="component" value="Unassembled WGS sequence"/>
</dbReference>
<dbReference type="GO" id="GO:0061809">
    <property type="term" value="F:NAD+ nucleosidase activity, cyclic ADP-ribose generating"/>
    <property type="evidence" value="ECO:0007669"/>
    <property type="project" value="UniProtKB-EC"/>
</dbReference>
<proteinExistence type="predicted"/>
<dbReference type="InterPro" id="IPR027417">
    <property type="entry name" value="P-loop_NTPase"/>
</dbReference>
<dbReference type="InterPro" id="IPR045344">
    <property type="entry name" value="C-JID"/>
</dbReference>
<dbReference type="InterPro" id="IPR000157">
    <property type="entry name" value="TIR_dom"/>
</dbReference>
<dbReference type="PANTHER" id="PTHR11017">
    <property type="entry name" value="LEUCINE-RICH REPEAT-CONTAINING PROTEIN"/>
    <property type="match status" value="1"/>
</dbReference>
<name>A0A2P5B0W3_TREOI</name>
<dbReference type="FunCoup" id="A0A2P5B0W3">
    <property type="interactions" value="151"/>
</dbReference>
<protein>
    <recommendedName>
        <fullName evidence="1">ADP-ribosyl cyclase/cyclic ADP-ribose hydrolase</fullName>
        <ecNumber evidence="1">3.2.2.6</ecNumber>
    </recommendedName>
</protein>
<dbReference type="SUPFAM" id="SSF52047">
    <property type="entry name" value="RNI-like"/>
    <property type="match status" value="1"/>
</dbReference>
<keyword evidence="3" id="KW-0677">Repeat</keyword>
<dbReference type="InterPro" id="IPR044974">
    <property type="entry name" value="Disease_R_plants"/>
</dbReference>
<dbReference type="InterPro" id="IPR058192">
    <property type="entry name" value="WHD_ROQ1-like"/>
</dbReference>
<evidence type="ECO:0000256" key="5">
    <source>
        <dbReference type="ARBA" id="ARBA00022821"/>
    </source>
</evidence>
<dbReference type="EC" id="3.2.2.6" evidence="1"/>
<keyword evidence="5" id="KW-0611">Plant defense</keyword>
<dbReference type="GO" id="GO:0006952">
    <property type="term" value="P:defense response"/>
    <property type="evidence" value="ECO:0007669"/>
    <property type="project" value="UniProtKB-KW"/>
</dbReference>
<evidence type="ECO:0000256" key="4">
    <source>
        <dbReference type="ARBA" id="ARBA00022801"/>
    </source>
</evidence>
<evidence type="ECO:0000256" key="1">
    <source>
        <dbReference type="ARBA" id="ARBA00011982"/>
    </source>
</evidence>
<dbReference type="Pfam" id="PF00931">
    <property type="entry name" value="NB-ARC"/>
    <property type="match status" value="1"/>
</dbReference>
<evidence type="ECO:0000313" key="10">
    <source>
        <dbReference type="EMBL" id="PON42391.1"/>
    </source>
</evidence>
<feature type="compositionally biased region" description="Basic and acidic residues" evidence="8">
    <location>
        <begin position="1215"/>
        <end position="1228"/>
    </location>
</feature>
<evidence type="ECO:0000313" key="11">
    <source>
        <dbReference type="Proteomes" id="UP000237000"/>
    </source>
</evidence>
<dbReference type="SUPFAM" id="SSF52540">
    <property type="entry name" value="P-loop containing nucleoside triphosphate hydrolases"/>
    <property type="match status" value="1"/>
</dbReference>
<dbReference type="InterPro" id="IPR032675">
    <property type="entry name" value="LRR_dom_sf"/>
</dbReference>
<sequence length="1237" mass="143716">MAHPLSPFPILSPKKYDVFISFRGVDTRYNFTSHLHKALLQKKLLPYMDERLERGDEISYALLKAIEDSKLSVIVFSENYACSPWCLDELVHILRCKERNRQIVVPIFYHVSPSDVRKQLGSYGVAFGTLEERFKNNVYKLNQWRAALTSAANLSGWDAPTTRDESDLIERIVQDTMEKLNSVSQSDDFNGLVGIDKRIEHVESLLLIESSQDVRIVGIWGMGGMGKTTLAHVIYSQLYYHFEGYCFLENVREQWQKCGRLDLRNKFFAELLEEENQDMVNMRFMKDRLCRKKVLIVLDDLDELEQFEDLIGGRNWFSPGSRIIITTRNKQVLKNIEVDRIYKAEKLDEDEALQLFCLNAFKRNAPTRSYIELSRKVVNYAAGMPLALKVLGSHLYSKKKEEWNSALNKLKVVPNKKIQNILRISYDGLDDKEKDTFLDIACFFKGDKKDFVERILDDGCGFADIIRVLIDKSLVSVTRYKELWMHDLMQEMGWEIVRQECIKEPGMRSRLWITEDICRVLKNDTGSTKVEGIFLNMSEIRGNHMKLKPTVFEKMYNLRLLEISGRRDECKLNLPQHLDTKLHLLQGLDTLPDSLRYLNWLEYPLKSLPTSFMPQNLVELNMPSSQLEQLWNEFEKLSHIPDFSRANLKSLYCTDCNSLVEVPSLRFQQVLDKCVIKEKRVKRISFTRTGKSYWTPTETDSRSFWGEIPYVMEHSLNLSGCSNLKVLSEMSGDIQYLFLRSTAIEELHSSICSLDNLVLLDLNDCKCLKNLPSSIGQLDSLDHLDLDGCLSIDRFPELPSNIRSLHLKLKSFPEILEPMECLKDLYLDRTGIMKLHSSIENLIGLRWLLLRECKSLEFVPNNIYNMRSLELLGLSECPKLESFPTFLGGFHFKIEVDLSYSNILKLPDWNYGLSSLPMLDPSESITKRRPVSIERFSNMILFLLDKGQNWARQSTIGPIFTGNIKACQCWTSGSFKFLKFFFCGCSRLDAVICNNVLREFLLTLLYEAVSFALIDGEQKGTICPRISLCCPINEIVEYCLDYNWLEYQFEGSSIDIELEPHWHNNFLGFYFCVFVEFEHYCIDLNRSSCRCEYHFKTNSGESTKFSWSFRRPENAEVGIFKFLDPENAERETEIKILSSEHMFMGYIHDDYQDYIDDATEVSFQFYLEQCDWEAVVKVGKFRVRECGIRMLYPQDAEKFGIIDIINDQHRQGELNDISHEDEPSERDCSISLDSDTD</sequence>
<dbReference type="Pfam" id="PF23282">
    <property type="entry name" value="WHD_ROQ1"/>
    <property type="match status" value="1"/>
</dbReference>
<accession>A0A2P5B0W3</accession>
<feature type="domain" description="TIR" evidence="9">
    <location>
        <begin position="14"/>
        <end position="180"/>
    </location>
</feature>
<dbReference type="InterPro" id="IPR035897">
    <property type="entry name" value="Toll_tir_struct_dom_sf"/>
</dbReference>
<dbReference type="SUPFAM" id="SSF52058">
    <property type="entry name" value="L domain-like"/>
    <property type="match status" value="1"/>
</dbReference>
<dbReference type="InterPro" id="IPR042197">
    <property type="entry name" value="Apaf_helical"/>
</dbReference>
<feature type="region of interest" description="Disordered" evidence="8">
    <location>
        <begin position="1215"/>
        <end position="1237"/>
    </location>
</feature>